<dbReference type="EMBL" id="FRCL01000001">
    <property type="protein sequence ID" value="SHL79302.1"/>
    <property type="molecule type" value="Genomic_DNA"/>
</dbReference>
<dbReference type="Proteomes" id="UP000184092">
    <property type="component" value="Unassembled WGS sequence"/>
</dbReference>
<keyword evidence="2" id="KW-1185">Reference proteome</keyword>
<sequence>MKKNKISFETNFWVAYEIENPFEVVTAFFDYAHLDYYKQTLCEAVFYINKEKVYKKDYPGEVFVFYTALRSFIKACFCLQYKNKKWKVNELSSERRSILHQASLTAEEYIDPFIVFQNAFAAKSLDDFEFFLCEITHLSLSPSAIEFDCDLMTPYIHLIKMLDASQLIRERGVEKIKNVEQP</sequence>
<protein>
    <submittedName>
        <fullName evidence="1">Uncharacterized protein</fullName>
    </submittedName>
</protein>
<dbReference type="AlphaFoldDB" id="A0A1M7DIK2"/>
<reference evidence="2" key="1">
    <citation type="submission" date="2016-11" db="EMBL/GenBank/DDBJ databases">
        <authorList>
            <person name="Varghese N."/>
            <person name="Submissions S."/>
        </authorList>
    </citation>
    <scope>NUCLEOTIDE SEQUENCE [LARGE SCALE GENOMIC DNA]</scope>
    <source>
        <strain evidence="2">CGMCC 1.2749</strain>
    </source>
</reference>
<gene>
    <name evidence="1" type="ORF">SAMN05216269_101130</name>
</gene>
<accession>A0A1M7DIK2</accession>
<dbReference type="OrthoDB" id="1270082at2"/>
<organism evidence="1 2">
    <name type="scientific">Flavobacterium xinjiangense</name>
    <dbReference type="NCBI Taxonomy" id="178356"/>
    <lineage>
        <taxon>Bacteria</taxon>
        <taxon>Pseudomonadati</taxon>
        <taxon>Bacteroidota</taxon>
        <taxon>Flavobacteriia</taxon>
        <taxon>Flavobacteriales</taxon>
        <taxon>Flavobacteriaceae</taxon>
        <taxon>Flavobacterium</taxon>
    </lineage>
</organism>
<dbReference type="STRING" id="178356.SAMN05216269_101130"/>
<evidence type="ECO:0000313" key="2">
    <source>
        <dbReference type="Proteomes" id="UP000184092"/>
    </source>
</evidence>
<name>A0A1M7DIK2_9FLAO</name>
<proteinExistence type="predicted"/>
<evidence type="ECO:0000313" key="1">
    <source>
        <dbReference type="EMBL" id="SHL79302.1"/>
    </source>
</evidence>
<dbReference type="RefSeq" id="WP_073203770.1">
    <property type="nucleotide sequence ID" value="NZ_FRCL01000001.1"/>
</dbReference>